<organism evidence="4 5">
    <name type="scientific">Roseovarius aestuarii</name>
    <dbReference type="NCBI Taxonomy" id="475083"/>
    <lineage>
        <taxon>Bacteria</taxon>
        <taxon>Pseudomonadati</taxon>
        <taxon>Pseudomonadota</taxon>
        <taxon>Alphaproteobacteria</taxon>
        <taxon>Rhodobacterales</taxon>
        <taxon>Roseobacteraceae</taxon>
        <taxon>Roseovarius</taxon>
    </lineage>
</organism>
<dbReference type="SFLD" id="SFLDG00358">
    <property type="entry name" value="Main_(cytGST)"/>
    <property type="match status" value="1"/>
</dbReference>
<dbReference type="SUPFAM" id="SSF47616">
    <property type="entry name" value="GST C-terminal domain-like"/>
    <property type="match status" value="1"/>
</dbReference>
<dbReference type="NCBIfam" id="TIGR01262">
    <property type="entry name" value="maiA"/>
    <property type="match status" value="1"/>
</dbReference>
<keyword evidence="4" id="KW-0413">Isomerase</keyword>
<dbReference type="GO" id="GO:0016034">
    <property type="term" value="F:maleylacetoacetate isomerase activity"/>
    <property type="evidence" value="ECO:0007669"/>
    <property type="project" value="TreeGrafter"/>
</dbReference>
<dbReference type="SFLD" id="SFLDS00019">
    <property type="entry name" value="Glutathione_Transferase_(cytos"/>
    <property type="match status" value="1"/>
</dbReference>
<dbReference type="PANTHER" id="PTHR42673">
    <property type="entry name" value="MALEYLACETOACETATE ISOMERASE"/>
    <property type="match status" value="1"/>
</dbReference>
<dbReference type="Pfam" id="PF13409">
    <property type="entry name" value="GST_N_2"/>
    <property type="match status" value="1"/>
</dbReference>
<dbReference type="PROSITE" id="PS50405">
    <property type="entry name" value="GST_CTER"/>
    <property type="match status" value="1"/>
</dbReference>
<keyword evidence="5" id="KW-1185">Reference proteome</keyword>
<sequence length="212" mass="23543">MGLKLYSYWRSTTSLRVRAVLNLKGFDYEIVPVNLLTGAQSGPAFSAINPSQSVPVLVLEDGTALTQSLAIIDYLDVLRPNPPLLHSDPLHRAQERAAAYAIAMDIHPVNNLKVLNYLRGPMDQPESEVIRYVHQWMHHGLEAFQRKIRPGTAFTFGERIGLADICLVSQLVNARRWAFDLTPFDRLCDIDARAVSNPSIAAAMPENLPDAA</sequence>
<accession>A0A1X7BNV6</accession>
<dbReference type="PROSITE" id="PS50404">
    <property type="entry name" value="GST_NTER"/>
    <property type="match status" value="1"/>
</dbReference>
<feature type="domain" description="GST C-terminal" evidence="3">
    <location>
        <begin position="88"/>
        <end position="212"/>
    </location>
</feature>
<dbReference type="InterPro" id="IPR034333">
    <property type="entry name" value="GST_Zeta_N"/>
</dbReference>
<dbReference type="OrthoDB" id="509852at2"/>
<dbReference type="RefSeq" id="WP_085799277.1">
    <property type="nucleotide sequence ID" value="NZ_FWXB01000003.1"/>
</dbReference>
<dbReference type="PANTHER" id="PTHR42673:SF4">
    <property type="entry name" value="MALEYLACETOACETATE ISOMERASE"/>
    <property type="match status" value="1"/>
</dbReference>
<keyword evidence="4" id="KW-0670">Pyruvate</keyword>
<dbReference type="EMBL" id="FWXB01000003">
    <property type="protein sequence ID" value="SMC11305.1"/>
    <property type="molecule type" value="Genomic_DNA"/>
</dbReference>
<dbReference type="EC" id="5.2.1.4" evidence="4"/>
<evidence type="ECO:0000313" key="5">
    <source>
        <dbReference type="Proteomes" id="UP000193224"/>
    </source>
</evidence>
<gene>
    <name evidence="4" type="primary">nagL</name>
    <name evidence="4" type="ORF">ROA7745_01117</name>
</gene>
<dbReference type="Gene3D" id="3.40.30.10">
    <property type="entry name" value="Glutaredoxin"/>
    <property type="match status" value="1"/>
</dbReference>
<dbReference type="InterPro" id="IPR036249">
    <property type="entry name" value="Thioredoxin-like_sf"/>
</dbReference>
<feature type="domain" description="GST N-terminal" evidence="2">
    <location>
        <begin position="1"/>
        <end position="83"/>
    </location>
</feature>
<evidence type="ECO:0000313" key="4">
    <source>
        <dbReference type="EMBL" id="SMC11305.1"/>
    </source>
</evidence>
<dbReference type="InterPro" id="IPR004045">
    <property type="entry name" value="Glutathione_S-Trfase_N"/>
</dbReference>
<evidence type="ECO:0000259" key="3">
    <source>
        <dbReference type="PROSITE" id="PS50405"/>
    </source>
</evidence>
<dbReference type="GO" id="GO:0004364">
    <property type="term" value="F:glutathione transferase activity"/>
    <property type="evidence" value="ECO:0007669"/>
    <property type="project" value="TreeGrafter"/>
</dbReference>
<comment type="similarity">
    <text evidence="1">Belongs to the GST superfamily. Zeta family.</text>
</comment>
<dbReference type="SUPFAM" id="SSF52833">
    <property type="entry name" value="Thioredoxin-like"/>
    <property type="match status" value="1"/>
</dbReference>
<evidence type="ECO:0000259" key="2">
    <source>
        <dbReference type="PROSITE" id="PS50404"/>
    </source>
</evidence>
<dbReference type="InterPro" id="IPR036282">
    <property type="entry name" value="Glutathione-S-Trfase_C_sf"/>
</dbReference>
<dbReference type="InterPro" id="IPR010987">
    <property type="entry name" value="Glutathione-S-Trfase_C-like"/>
</dbReference>
<dbReference type="GO" id="GO:0006559">
    <property type="term" value="P:L-phenylalanine catabolic process"/>
    <property type="evidence" value="ECO:0007669"/>
    <property type="project" value="TreeGrafter"/>
</dbReference>
<evidence type="ECO:0000256" key="1">
    <source>
        <dbReference type="ARBA" id="ARBA00010007"/>
    </source>
</evidence>
<name>A0A1X7BNV6_9RHOB</name>
<protein>
    <submittedName>
        <fullName evidence="4">Maleylpyruvate isomerase</fullName>
        <ecNumber evidence="4">5.2.1.4</ecNumber>
    </submittedName>
</protein>
<proteinExistence type="inferred from homology"/>
<dbReference type="CDD" id="cd03042">
    <property type="entry name" value="GST_N_Zeta"/>
    <property type="match status" value="1"/>
</dbReference>
<dbReference type="InterPro" id="IPR040079">
    <property type="entry name" value="Glutathione_S-Trfase"/>
</dbReference>
<dbReference type="GO" id="GO:0005737">
    <property type="term" value="C:cytoplasm"/>
    <property type="evidence" value="ECO:0007669"/>
    <property type="project" value="InterPro"/>
</dbReference>
<dbReference type="AlphaFoldDB" id="A0A1X7BNV6"/>
<dbReference type="Gene3D" id="1.20.1050.10">
    <property type="match status" value="1"/>
</dbReference>
<dbReference type="InterPro" id="IPR005955">
    <property type="entry name" value="GST_Zeta"/>
</dbReference>
<dbReference type="GO" id="GO:0050077">
    <property type="term" value="F:maleylpyruvate isomerase activity"/>
    <property type="evidence" value="ECO:0007669"/>
    <property type="project" value="UniProtKB-EC"/>
</dbReference>
<dbReference type="Proteomes" id="UP000193224">
    <property type="component" value="Unassembled WGS sequence"/>
</dbReference>
<reference evidence="4 5" key="1">
    <citation type="submission" date="2017-03" db="EMBL/GenBank/DDBJ databases">
        <authorList>
            <person name="Afonso C.L."/>
            <person name="Miller P.J."/>
            <person name="Scott M.A."/>
            <person name="Spackman E."/>
            <person name="Goraichik I."/>
            <person name="Dimitrov K.M."/>
            <person name="Suarez D.L."/>
            <person name="Swayne D.E."/>
        </authorList>
    </citation>
    <scope>NUCLEOTIDE SEQUENCE [LARGE SCALE GENOMIC DNA]</scope>
    <source>
        <strain evidence="4 5">CECT 7745</strain>
    </source>
</reference>
<dbReference type="GO" id="GO:0006749">
    <property type="term" value="P:glutathione metabolic process"/>
    <property type="evidence" value="ECO:0007669"/>
    <property type="project" value="TreeGrafter"/>
</dbReference>